<accession>A0A6A5BQT2</accession>
<dbReference type="InterPro" id="IPR009145">
    <property type="entry name" value="U2AF_small"/>
</dbReference>
<dbReference type="VEuPathDB" id="AmoebaDB:NF0031830"/>
<feature type="zinc finger region" description="C3H1-type" evidence="5">
    <location>
        <begin position="2"/>
        <end position="30"/>
    </location>
</feature>
<feature type="compositionally biased region" description="Gly residues" evidence="6">
    <location>
        <begin position="255"/>
        <end position="264"/>
    </location>
</feature>
<dbReference type="Gene3D" id="3.30.70.330">
    <property type="match status" value="1"/>
</dbReference>
<evidence type="ECO:0000256" key="3">
    <source>
        <dbReference type="ARBA" id="ARBA00022771"/>
    </source>
</evidence>
<protein>
    <recommendedName>
        <fullName evidence="7">C3H1-type domain-containing protein</fullName>
    </recommendedName>
</protein>
<dbReference type="CDD" id="cd12287">
    <property type="entry name" value="RRM_U2AF35_like"/>
    <property type="match status" value="1"/>
</dbReference>
<keyword evidence="9" id="KW-1185">Reference proteome</keyword>
<keyword evidence="3 5" id="KW-0863">Zinc-finger</keyword>
<dbReference type="PRINTS" id="PR01848">
    <property type="entry name" value="U2AUXFACTOR"/>
</dbReference>
<dbReference type="GO" id="GO:0003723">
    <property type="term" value="F:RNA binding"/>
    <property type="evidence" value="ECO:0007669"/>
    <property type="project" value="InterPro"/>
</dbReference>
<feature type="zinc finger region" description="C3H1-type" evidence="5">
    <location>
        <begin position="141"/>
        <end position="171"/>
    </location>
</feature>
<feature type="domain" description="C3H1-type" evidence="7">
    <location>
        <begin position="2"/>
        <end position="30"/>
    </location>
</feature>
<name>A0A6A5BQT2_NAEFO</name>
<evidence type="ECO:0000259" key="7">
    <source>
        <dbReference type="PROSITE" id="PS50103"/>
    </source>
</evidence>
<evidence type="ECO:0000256" key="2">
    <source>
        <dbReference type="ARBA" id="ARBA00022737"/>
    </source>
</evidence>
<feature type="compositionally biased region" description="Low complexity" evidence="6">
    <location>
        <begin position="325"/>
        <end position="335"/>
    </location>
</feature>
<dbReference type="OrthoDB" id="423462at2759"/>
<evidence type="ECO:0000256" key="6">
    <source>
        <dbReference type="SAM" id="MobiDB-lite"/>
    </source>
</evidence>
<dbReference type="AlphaFoldDB" id="A0A6A5BQT2"/>
<dbReference type="EMBL" id="VFQX01000037">
    <property type="protein sequence ID" value="KAF0976504.1"/>
    <property type="molecule type" value="Genomic_DNA"/>
</dbReference>
<dbReference type="VEuPathDB" id="AmoebaDB:NfTy_083820"/>
<keyword evidence="2" id="KW-0677">Repeat</keyword>
<dbReference type="SUPFAM" id="SSF90229">
    <property type="entry name" value="CCCH zinc finger"/>
    <property type="match status" value="1"/>
</dbReference>
<dbReference type="SMART" id="SM00356">
    <property type="entry name" value="ZnF_C3H1"/>
    <property type="match status" value="2"/>
</dbReference>
<feature type="region of interest" description="Disordered" evidence="6">
    <location>
        <begin position="213"/>
        <end position="359"/>
    </location>
</feature>
<dbReference type="SUPFAM" id="SSF54928">
    <property type="entry name" value="RNA-binding domain, RBD"/>
    <property type="match status" value="1"/>
</dbReference>
<keyword evidence="1 5" id="KW-0479">Metal-binding</keyword>
<organism evidence="8 9">
    <name type="scientific">Naegleria fowleri</name>
    <name type="common">Brain eating amoeba</name>
    <dbReference type="NCBI Taxonomy" id="5763"/>
    <lineage>
        <taxon>Eukaryota</taxon>
        <taxon>Discoba</taxon>
        <taxon>Heterolobosea</taxon>
        <taxon>Tetramitia</taxon>
        <taxon>Eutetramitia</taxon>
        <taxon>Vahlkampfiidae</taxon>
        <taxon>Naegleria</taxon>
    </lineage>
</organism>
<gene>
    <name evidence="8" type="ORF">FDP41_004403</name>
</gene>
<keyword evidence="4 5" id="KW-0862">Zinc</keyword>
<dbReference type="InterPro" id="IPR012677">
    <property type="entry name" value="Nucleotide-bd_a/b_plait_sf"/>
</dbReference>
<feature type="domain" description="C3H1-type" evidence="7">
    <location>
        <begin position="141"/>
        <end position="171"/>
    </location>
</feature>
<dbReference type="InterPro" id="IPR036855">
    <property type="entry name" value="Znf_CCCH_sf"/>
</dbReference>
<evidence type="ECO:0000313" key="9">
    <source>
        <dbReference type="Proteomes" id="UP000444721"/>
    </source>
</evidence>
<comment type="caution">
    <text evidence="8">The sequence shown here is derived from an EMBL/GenBank/DDBJ whole genome shotgun (WGS) entry which is preliminary data.</text>
</comment>
<evidence type="ECO:0000256" key="5">
    <source>
        <dbReference type="PROSITE-ProRule" id="PRU00723"/>
    </source>
</evidence>
<feature type="compositionally biased region" description="Basic and acidic residues" evidence="6">
    <location>
        <begin position="266"/>
        <end position="275"/>
    </location>
</feature>
<proteinExistence type="predicted"/>
<evidence type="ECO:0000313" key="8">
    <source>
        <dbReference type="EMBL" id="KAF0976504.1"/>
    </source>
</evidence>
<dbReference type="GO" id="GO:0089701">
    <property type="term" value="C:U2AF complex"/>
    <property type="evidence" value="ECO:0007669"/>
    <property type="project" value="InterPro"/>
</dbReference>
<reference evidence="8 9" key="1">
    <citation type="journal article" date="2019" name="Sci. Rep.">
        <title>Nanopore sequencing improves the draft genome of the human pathogenic amoeba Naegleria fowleri.</title>
        <authorList>
            <person name="Liechti N."/>
            <person name="Schurch N."/>
            <person name="Bruggmann R."/>
            <person name="Wittwer M."/>
        </authorList>
    </citation>
    <scope>NUCLEOTIDE SEQUENCE [LARGE SCALE GENOMIC DNA]</scope>
    <source>
        <strain evidence="8 9">ATCC 30894</strain>
    </source>
</reference>
<dbReference type="GO" id="GO:0008270">
    <property type="term" value="F:zinc ion binding"/>
    <property type="evidence" value="ECO:0007669"/>
    <property type="project" value="UniProtKB-KW"/>
</dbReference>
<sequence length="359" mass="41451">MQTEQKNCTFYWKIGACRLGDRCSHLHQKPAYSQTIMIRHMYPNPRGANFVDQDGILRPFTNEFLREYFDNFYADIFKELETKHGLTIEDLYVCDNTCEHMFGNVYISFANIEDAKKCFQIMKGRFYAGRMLVPEYSPVLDFSEAKCRPFERGGEEQCPKGANCNNIHPLKPSEDLLKHLLGETRYELYKQKHETPTHHYHHEHHRGVSSDYNAQYAGGQHRHRPPQHRDQQPPHQQPQFPTPPSKPGFVPRGGNISGNTGGGRYNDNRGGDNRRFSSSSSGSGGYYNEQHQQQPHHRDSRGGGGDRYPRSDNRPPSNDRYYNASTSPPGSSSGSDYNKRKRREDSDNNYGSYYKRNKE</sequence>
<dbReference type="Proteomes" id="UP000444721">
    <property type="component" value="Unassembled WGS sequence"/>
</dbReference>
<dbReference type="PROSITE" id="PS50103">
    <property type="entry name" value="ZF_C3H1"/>
    <property type="match status" value="2"/>
</dbReference>
<dbReference type="InterPro" id="IPR000571">
    <property type="entry name" value="Znf_CCCH"/>
</dbReference>
<evidence type="ECO:0000256" key="4">
    <source>
        <dbReference type="ARBA" id="ARBA00022833"/>
    </source>
</evidence>
<evidence type="ECO:0000256" key="1">
    <source>
        <dbReference type="ARBA" id="ARBA00022723"/>
    </source>
</evidence>
<dbReference type="RefSeq" id="XP_044561217.1">
    <property type="nucleotide sequence ID" value="XM_044707814.1"/>
</dbReference>
<dbReference type="VEuPathDB" id="AmoebaDB:FDP41_004403"/>
<dbReference type="PANTHER" id="PTHR12620">
    <property type="entry name" value="U2 SNRNP AUXILIARY FACTOR, SMALL SUBUNIT"/>
    <property type="match status" value="1"/>
</dbReference>
<dbReference type="GeneID" id="68111621"/>
<dbReference type="GO" id="GO:0000398">
    <property type="term" value="P:mRNA splicing, via spliceosome"/>
    <property type="evidence" value="ECO:0007669"/>
    <property type="project" value="InterPro"/>
</dbReference>
<dbReference type="InterPro" id="IPR035979">
    <property type="entry name" value="RBD_domain_sf"/>
</dbReference>